<name>A0A4E0Q1Q1_9EURY</name>
<keyword evidence="2" id="KW-0169">Cobalamin biosynthesis</keyword>
<keyword evidence="3 7" id="KW-0489">Methyltransferase</keyword>
<dbReference type="UniPathway" id="UPA00148"/>
<evidence type="ECO:0000313" key="8">
    <source>
        <dbReference type="Proteomes" id="UP000297295"/>
    </source>
</evidence>
<dbReference type="InterPro" id="IPR050714">
    <property type="entry name" value="Cobalamin_biosynth_MTase"/>
</dbReference>
<comment type="caution">
    <text evidence="7">The sequence shown here is derived from an EMBL/GenBank/DDBJ whole genome shotgun (WGS) entry which is preliminary data.</text>
</comment>
<dbReference type="NCBIfam" id="TIGR02467">
    <property type="entry name" value="CbiE"/>
    <property type="match status" value="1"/>
</dbReference>
<organism evidence="7 8">
    <name type="scientific">Methanolobus halotolerans</name>
    <dbReference type="NCBI Taxonomy" id="2052935"/>
    <lineage>
        <taxon>Archaea</taxon>
        <taxon>Methanobacteriati</taxon>
        <taxon>Methanobacteriota</taxon>
        <taxon>Stenosarchaea group</taxon>
        <taxon>Methanomicrobia</taxon>
        <taxon>Methanosarcinales</taxon>
        <taxon>Methanosarcinaceae</taxon>
        <taxon>Methanolobus</taxon>
    </lineage>
</organism>
<evidence type="ECO:0000256" key="3">
    <source>
        <dbReference type="ARBA" id="ARBA00022603"/>
    </source>
</evidence>
<evidence type="ECO:0000256" key="2">
    <source>
        <dbReference type="ARBA" id="ARBA00022573"/>
    </source>
</evidence>
<comment type="pathway">
    <text evidence="1">Cofactor biosynthesis; adenosylcobalamin biosynthesis.</text>
</comment>
<dbReference type="Gene3D" id="3.30.950.10">
    <property type="entry name" value="Methyltransferase, Cobalt-precorrin-4 Transmethylase, Domain 2"/>
    <property type="match status" value="1"/>
</dbReference>
<gene>
    <name evidence="7" type="primary">cbiE</name>
    <name evidence="7" type="ORF">CUN85_02410</name>
</gene>
<dbReference type="InterPro" id="IPR014777">
    <property type="entry name" value="4pyrrole_Mease_sub1"/>
</dbReference>
<evidence type="ECO:0000256" key="4">
    <source>
        <dbReference type="ARBA" id="ARBA00022679"/>
    </source>
</evidence>
<proteinExistence type="predicted"/>
<dbReference type="GO" id="GO:0008276">
    <property type="term" value="F:protein methyltransferase activity"/>
    <property type="evidence" value="ECO:0007669"/>
    <property type="project" value="InterPro"/>
</dbReference>
<dbReference type="RefSeq" id="WP_135388628.1">
    <property type="nucleotide sequence ID" value="NZ_PGGK01000002.1"/>
</dbReference>
<feature type="domain" description="Tetrapyrrole methylase" evidence="6">
    <location>
        <begin position="3"/>
        <end position="178"/>
    </location>
</feature>
<dbReference type="PANTHER" id="PTHR43182:SF1">
    <property type="entry name" value="COBALT-PRECORRIN-7 C(5)-METHYLTRANSFERASE"/>
    <property type="match status" value="1"/>
</dbReference>
<dbReference type="Pfam" id="PF00590">
    <property type="entry name" value="TP_methylase"/>
    <property type="match status" value="1"/>
</dbReference>
<dbReference type="InterPro" id="IPR014776">
    <property type="entry name" value="4pyrrole_Mease_sub2"/>
</dbReference>
<dbReference type="PANTHER" id="PTHR43182">
    <property type="entry name" value="COBALT-PRECORRIN-6B C(15)-METHYLTRANSFERASE (DECARBOXYLATING)"/>
    <property type="match status" value="1"/>
</dbReference>
<protein>
    <submittedName>
        <fullName evidence="7">Precorrin-6y C5,15-methyltransferase (Decarboxylating) subunit CbiE</fullName>
    </submittedName>
</protein>
<reference evidence="7 8" key="1">
    <citation type="submission" date="2017-11" db="EMBL/GenBank/DDBJ databases">
        <title>Isolation and Characterization of Methanogenic Archaea from Saline Meromictic Lake at Siberia.</title>
        <authorList>
            <person name="Shen Y."/>
            <person name="Huang H.-H."/>
            <person name="Lai M.-C."/>
            <person name="Chen S.-C."/>
        </authorList>
    </citation>
    <scope>NUCLEOTIDE SEQUENCE [LARGE SCALE GENOMIC DNA]</scope>
    <source>
        <strain evidence="7 8">SY-01</strain>
    </source>
</reference>
<evidence type="ECO:0000256" key="5">
    <source>
        <dbReference type="ARBA" id="ARBA00022691"/>
    </source>
</evidence>
<dbReference type="Gene3D" id="3.40.1010.10">
    <property type="entry name" value="Cobalt-precorrin-4 Transmethylase, Domain 1"/>
    <property type="match status" value="1"/>
</dbReference>
<dbReference type="CDD" id="cd11644">
    <property type="entry name" value="Precorrin-6Y-MT"/>
    <property type="match status" value="1"/>
</dbReference>
<dbReference type="GO" id="GO:0009236">
    <property type="term" value="P:cobalamin biosynthetic process"/>
    <property type="evidence" value="ECO:0007669"/>
    <property type="project" value="UniProtKB-UniPathway"/>
</dbReference>
<dbReference type="InterPro" id="IPR035996">
    <property type="entry name" value="4pyrrol_Methylase_sf"/>
</dbReference>
<dbReference type="Proteomes" id="UP000297295">
    <property type="component" value="Unassembled WGS sequence"/>
</dbReference>
<dbReference type="SUPFAM" id="SSF53790">
    <property type="entry name" value="Tetrapyrrole methylase"/>
    <property type="match status" value="1"/>
</dbReference>
<keyword evidence="8" id="KW-1185">Reference proteome</keyword>
<evidence type="ECO:0000313" key="7">
    <source>
        <dbReference type="EMBL" id="TGC11025.1"/>
    </source>
</evidence>
<dbReference type="EMBL" id="PGGK01000002">
    <property type="protein sequence ID" value="TGC11025.1"/>
    <property type="molecule type" value="Genomic_DNA"/>
</dbReference>
<keyword evidence="4 7" id="KW-0808">Transferase</keyword>
<dbReference type="GO" id="GO:0032259">
    <property type="term" value="P:methylation"/>
    <property type="evidence" value="ECO:0007669"/>
    <property type="project" value="UniProtKB-KW"/>
</dbReference>
<dbReference type="AlphaFoldDB" id="A0A4E0Q1Q1"/>
<dbReference type="InterPro" id="IPR000878">
    <property type="entry name" value="4pyrrol_Mease"/>
</dbReference>
<accession>A0A4E0Q1Q1</accession>
<dbReference type="OrthoDB" id="42238at2157"/>
<evidence type="ECO:0000259" key="6">
    <source>
        <dbReference type="Pfam" id="PF00590"/>
    </source>
</evidence>
<keyword evidence="5" id="KW-0949">S-adenosyl-L-methionine</keyword>
<sequence length="193" mass="20763">MIIAGVGVGPKMLTQEAIEAINNAPVVYGSKRAIELAQDHIRCEAHPIRSFKNLHLLPPDAVILSTGDPMFSGLGKFAGDNDRVITGVSSIQAACARFHVEMSNLAMITAHGRDPVPAKAALIRELDLGKNIFLLPADTFGPGEVADVLNEMGIDARICIYENIGYPNERAVSGTIQDPPVNESDMYCLLVIR</sequence>
<dbReference type="InterPro" id="IPR012818">
    <property type="entry name" value="CbiE"/>
</dbReference>
<evidence type="ECO:0000256" key="1">
    <source>
        <dbReference type="ARBA" id="ARBA00004953"/>
    </source>
</evidence>